<keyword evidence="2 6" id="KW-0812">Transmembrane</keyword>
<dbReference type="EMBL" id="OU892277">
    <property type="protein sequence ID" value="CAG9760609.1"/>
    <property type="molecule type" value="Genomic_DNA"/>
</dbReference>
<dbReference type="InterPro" id="IPR007667">
    <property type="entry name" value="Hypoxia_induced_domain"/>
</dbReference>
<keyword evidence="5 6" id="KW-0472">Membrane</keyword>
<evidence type="ECO:0000256" key="3">
    <source>
        <dbReference type="ARBA" id="ARBA00022989"/>
    </source>
</evidence>
<keyword evidence="3 6" id="KW-1133">Transmembrane helix</keyword>
<proteinExistence type="predicted"/>
<dbReference type="GO" id="GO:0031966">
    <property type="term" value="C:mitochondrial membrane"/>
    <property type="evidence" value="ECO:0007669"/>
    <property type="project" value="UniProtKB-SubCell"/>
</dbReference>
<name>A0A9N9MED9_9CUCU</name>
<dbReference type="Pfam" id="PF04588">
    <property type="entry name" value="HIG_1_N"/>
    <property type="match status" value="1"/>
</dbReference>
<comment type="subcellular location">
    <subcellularLocation>
        <location evidence="1">Mitochondrion membrane</location>
    </subcellularLocation>
</comment>
<dbReference type="PROSITE" id="PS51503">
    <property type="entry name" value="HIG1"/>
    <property type="match status" value="1"/>
</dbReference>
<evidence type="ECO:0000256" key="4">
    <source>
        <dbReference type="ARBA" id="ARBA00023128"/>
    </source>
</evidence>
<dbReference type="GO" id="GO:0097250">
    <property type="term" value="P:mitochondrial respirasome assembly"/>
    <property type="evidence" value="ECO:0007669"/>
    <property type="project" value="TreeGrafter"/>
</dbReference>
<keyword evidence="4" id="KW-0496">Mitochondrion</keyword>
<feature type="transmembrane region" description="Helical" evidence="6">
    <location>
        <begin position="80"/>
        <end position="101"/>
    </location>
</feature>
<evidence type="ECO:0000256" key="5">
    <source>
        <dbReference type="ARBA" id="ARBA00023136"/>
    </source>
</evidence>
<sequence length="104" mass="11725">MTMDGTSIELTDEDLAKFDWLDLHKEMNEKIPLESTLDKFMRKSKENPFVPIGAVATCGALFYGLWSLKKGEKRMSQYMMRTRVVAQGLTIAAVVGGYVFAVKK</sequence>
<reference evidence="8" key="1">
    <citation type="submission" date="2022-01" db="EMBL/GenBank/DDBJ databases">
        <authorList>
            <person name="King R."/>
        </authorList>
    </citation>
    <scope>NUCLEOTIDE SEQUENCE</scope>
</reference>
<dbReference type="OrthoDB" id="6604018at2759"/>
<evidence type="ECO:0000259" key="7">
    <source>
        <dbReference type="PROSITE" id="PS51503"/>
    </source>
</evidence>
<evidence type="ECO:0000256" key="1">
    <source>
        <dbReference type="ARBA" id="ARBA00004325"/>
    </source>
</evidence>
<keyword evidence="9" id="KW-1185">Reference proteome</keyword>
<feature type="transmembrane region" description="Helical" evidence="6">
    <location>
        <begin position="49"/>
        <end position="68"/>
    </location>
</feature>
<evidence type="ECO:0000256" key="6">
    <source>
        <dbReference type="SAM" id="Phobius"/>
    </source>
</evidence>
<dbReference type="InterPro" id="IPR050355">
    <property type="entry name" value="RCF1"/>
</dbReference>
<gene>
    <name evidence="8" type="ORF">CEUTPL_LOCUS1333</name>
</gene>
<organism evidence="8 9">
    <name type="scientific">Ceutorhynchus assimilis</name>
    <name type="common">cabbage seed weevil</name>
    <dbReference type="NCBI Taxonomy" id="467358"/>
    <lineage>
        <taxon>Eukaryota</taxon>
        <taxon>Metazoa</taxon>
        <taxon>Ecdysozoa</taxon>
        <taxon>Arthropoda</taxon>
        <taxon>Hexapoda</taxon>
        <taxon>Insecta</taxon>
        <taxon>Pterygota</taxon>
        <taxon>Neoptera</taxon>
        <taxon>Endopterygota</taxon>
        <taxon>Coleoptera</taxon>
        <taxon>Polyphaga</taxon>
        <taxon>Cucujiformia</taxon>
        <taxon>Curculionidae</taxon>
        <taxon>Ceutorhynchinae</taxon>
        <taxon>Ceutorhynchus</taxon>
    </lineage>
</organism>
<protein>
    <recommendedName>
        <fullName evidence="7">HIG1 domain-containing protein</fullName>
    </recommendedName>
</protein>
<dbReference type="Gene3D" id="6.10.140.1320">
    <property type="match status" value="1"/>
</dbReference>
<evidence type="ECO:0000256" key="2">
    <source>
        <dbReference type="ARBA" id="ARBA00022692"/>
    </source>
</evidence>
<dbReference type="AlphaFoldDB" id="A0A9N9MED9"/>
<dbReference type="PANTHER" id="PTHR12297:SF3">
    <property type="entry name" value="HIG1 DOMAIN FAMILY MEMBER 1A"/>
    <property type="match status" value="1"/>
</dbReference>
<evidence type="ECO:0000313" key="8">
    <source>
        <dbReference type="EMBL" id="CAG9760609.1"/>
    </source>
</evidence>
<evidence type="ECO:0000313" key="9">
    <source>
        <dbReference type="Proteomes" id="UP001152799"/>
    </source>
</evidence>
<dbReference type="Proteomes" id="UP001152799">
    <property type="component" value="Chromosome 1"/>
</dbReference>
<accession>A0A9N9MED9</accession>
<dbReference type="PANTHER" id="PTHR12297">
    <property type="entry name" value="HYPOXIA-INDUCBILE GENE 1 HIG1 -RELATED"/>
    <property type="match status" value="1"/>
</dbReference>
<feature type="domain" description="HIG1" evidence="7">
    <location>
        <begin position="17"/>
        <end position="104"/>
    </location>
</feature>